<dbReference type="EMBL" id="DWYA01000096">
    <property type="protein sequence ID" value="HJB40860.1"/>
    <property type="molecule type" value="Genomic_DNA"/>
</dbReference>
<sequence length="125" mass="14691">MKFEKQDGLHLVKHTGVKNCDRDARKILNENCKAKNNSFLYYLHEENFFHEGAFAELCDSLCSLHDIYAHDKAVCAQVYFIYGQVLKHIIYHFDPNDMSRIENLPDDYDEKIEILEHAIAKYFSS</sequence>
<evidence type="ECO:0000313" key="1">
    <source>
        <dbReference type="EMBL" id="HJB40860.1"/>
    </source>
</evidence>
<accession>A0A9D2M3M6</accession>
<dbReference type="AlphaFoldDB" id="A0A9D2M3M6"/>
<reference evidence="1" key="2">
    <citation type="submission" date="2021-04" db="EMBL/GenBank/DDBJ databases">
        <authorList>
            <person name="Gilroy R."/>
        </authorList>
    </citation>
    <scope>NUCLEOTIDE SEQUENCE</scope>
    <source>
        <strain evidence="1">ChiBcec8-14828</strain>
    </source>
</reference>
<evidence type="ECO:0000313" key="2">
    <source>
        <dbReference type="Proteomes" id="UP000824209"/>
    </source>
</evidence>
<gene>
    <name evidence="1" type="ORF">H9943_10775</name>
</gene>
<organism evidence="1 2">
    <name type="scientific">Candidatus Ruthenibacterium avium</name>
    <dbReference type="NCBI Taxonomy" id="2838751"/>
    <lineage>
        <taxon>Bacteria</taxon>
        <taxon>Bacillati</taxon>
        <taxon>Bacillota</taxon>
        <taxon>Clostridia</taxon>
        <taxon>Eubacteriales</taxon>
        <taxon>Oscillospiraceae</taxon>
        <taxon>Ruthenibacterium</taxon>
    </lineage>
</organism>
<reference evidence="1" key="1">
    <citation type="journal article" date="2021" name="PeerJ">
        <title>Extensive microbial diversity within the chicken gut microbiome revealed by metagenomics and culture.</title>
        <authorList>
            <person name="Gilroy R."/>
            <person name="Ravi A."/>
            <person name="Getino M."/>
            <person name="Pursley I."/>
            <person name="Horton D.L."/>
            <person name="Alikhan N.F."/>
            <person name="Baker D."/>
            <person name="Gharbi K."/>
            <person name="Hall N."/>
            <person name="Watson M."/>
            <person name="Adriaenssens E.M."/>
            <person name="Foster-Nyarko E."/>
            <person name="Jarju S."/>
            <person name="Secka A."/>
            <person name="Antonio M."/>
            <person name="Oren A."/>
            <person name="Chaudhuri R.R."/>
            <person name="La Ragione R."/>
            <person name="Hildebrand F."/>
            <person name="Pallen M.J."/>
        </authorList>
    </citation>
    <scope>NUCLEOTIDE SEQUENCE</scope>
    <source>
        <strain evidence="1">ChiBcec8-14828</strain>
    </source>
</reference>
<protein>
    <submittedName>
        <fullName evidence="1">Immunity 41 family protein</fullName>
    </submittedName>
</protein>
<proteinExistence type="predicted"/>
<comment type="caution">
    <text evidence="1">The sequence shown here is derived from an EMBL/GenBank/DDBJ whole genome shotgun (WGS) entry which is preliminary data.</text>
</comment>
<name>A0A9D2M3M6_9FIRM</name>
<dbReference type="Proteomes" id="UP000824209">
    <property type="component" value="Unassembled WGS sequence"/>
</dbReference>